<reference evidence="7" key="2">
    <citation type="submission" date="2023-05" db="EMBL/GenBank/DDBJ databases">
        <authorList>
            <consortium name="Lawrence Berkeley National Laboratory"/>
            <person name="Steindorff A."/>
            <person name="Hensen N."/>
            <person name="Bonometti L."/>
            <person name="Westerberg I."/>
            <person name="Brannstrom I.O."/>
            <person name="Guillou S."/>
            <person name="Cros-Aarteil S."/>
            <person name="Calhoun S."/>
            <person name="Haridas S."/>
            <person name="Kuo A."/>
            <person name="Mondo S."/>
            <person name="Pangilinan J."/>
            <person name="Riley R."/>
            <person name="Labutti K."/>
            <person name="Andreopoulos B."/>
            <person name="Lipzen A."/>
            <person name="Chen C."/>
            <person name="Yanf M."/>
            <person name="Daum C."/>
            <person name="Ng V."/>
            <person name="Clum A."/>
            <person name="Ohm R."/>
            <person name="Martin F."/>
            <person name="Silar P."/>
            <person name="Natvig D."/>
            <person name="Lalanne C."/>
            <person name="Gautier V."/>
            <person name="Ament-Velasquez S.L."/>
            <person name="Kruys A."/>
            <person name="Hutchinson M.I."/>
            <person name="Powell A.J."/>
            <person name="Barry K."/>
            <person name="Miller A.N."/>
            <person name="Grigoriev I.V."/>
            <person name="Debuchy R."/>
            <person name="Gladieux P."/>
            <person name="Thoren M.H."/>
            <person name="Johannesson H."/>
        </authorList>
    </citation>
    <scope>NUCLEOTIDE SEQUENCE</scope>
    <source>
        <strain evidence="7">PSN293</strain>
    </source>
</reference>
<feature type="transmembrane region" description="Helical" evidence="6">
    <location>
        <begin position="203"/>
        <end position="223"/>
    </location>
</feature>
<evidence type="ECO:0000256" key="6">
    <source>
        <dbReference type="SAM" id="Phobius"/>
    </source>
</evidence>
<feature type="compositionally biased region" description="Basic and acidic residues" evidence="5">
    <location>
        <begin position="295"/>
        <end position="310"/>
    </location>
</feature>
<protein>
    <submittedName>
        <fullName evidence="7">RTA1 like protein-domain-containing protein</fullName>
    </submittedName>
</protein>
<name>A0AAN6Y2M5_9PEZI</name>
<organism evidence="7 8">
    <name type="scientific">Rhypophila decipiens</name>
    <dbReference type="NCBI Taxonomy" id="261697"/>
    <lineage>
        <taxon>Eukaryota</taxon>
        <taxon>Fungi</taxon>
        <taxon>Dikarya</taxon>
        <taxon>Ascomycota</taxon>
        <taxon>Pezizomycotina</taxon>
        <taxon>Sordariomycetes</taxon>
        <taxon>Sordariomycetidae</taxon>
        <taxon>Sordariales</taxon>
        <taxon>Naviculisporaceae</taxon>
        <taxon>Rhypophila</taxon>
    </lineage>
</organism>
<comment type="subcellular location">
    <subcellularLocation>
        <location evidence="1">Membrane</location>
        <topology evidence="1">Multi-pass membrane protein</topology>
    </subcellularLocation>
</comment>
<comment type="caution">
    <text evidence="7">The sequence shown here is derived from an EMBL/GenBank/DDBJ whole genome shotgun (WGS) entry which is preliminary data.</text>
</comment>
<sequence length="310" mass="34610">MSDTGKQKFIYYHYDPSLGGEVAFIVIFALVTVAHLILMIRRRTWYFIPFVLGCLFEAVGYMGRAIQASQEPDEWVRGPYILQALTILLAPALFAASIYMVLGRIIRLLDAAHLSLIRVSWLTKIFVAGDVLSFAAQGAGGGMLSSAKTKKDQDLGNNVVLAGLGIQVVVFGLFIITTVLFHMRMRKQPTSRSFGVTTPWTQLLWVLYASSALIMVRSMFRMIEYALGWDNVLMQSEVYLFLLDGALMVLVTLLFLVYHPGRVLIGYKEIPAGGRGKGSGGETTDEGSEYQMMDRGSRQERRDRRVDMAV</sequence>
<accession>A0AAN6Y2M5</accession>
<dbReference type="Proteomes" id="UP001301769">
    <property type="component" value="Unassembled WGS sequence"/>
</dbReference>
<keyword evidence="2 6" id="KW-0812">Transmembrane</keyword>
<feature type="transmembrane region" description="Helical" evidence="6">
    <location>
        <begin position="159"/>
        <end position="182"/>
    </location>
</feature>
<dbReference type="Pfam" id="PF04479">
    <property type="entry name" value="RTA1"/>
    <property type="match status" value="1"/>
</dbReference>
<dbReference type="PANTHER" id="PTHR31465:SF35">
    <property type="entry name" value="RTA1 DOMAIN PROTEIN-RELATED"/>
    <property type="match status" value="1"/>
</dbReference>
<feature type="transmembrane region" description="Helical" evidence="6">
    <location>
        <begin position="121"/>
        <end position="139"/>
    </location>
</feature>
<gene>
    <name evidence="7" type="ORF">QBC37DRAFT_11850</name>
</gene>
<dbReference type="InterPro" id="IPR007568">
    <property type="entry name" value="RTA1"/>
</dbReference>
<feature type="transmembrane region" description="Helical" evidence="6">
    <location>
        <begin position="80"/>
        <end position="101"/>
    </location>
</feature>
<evidence type="ECO:0000256" key="1">
    <source>
        <dbReference type="ARBA" id="ARBA00004141"/>
    </source>
</evidence>
<evidence type="ECO:0000256" key="5">
    <source>
        <dbReference type="SAM" id="MobiDB-lite"/>
    </source>
</evidence>
<evidence type="ECO:0000313" key="8">
    <source>
        <dbReference type="Proteomes" id="UP001301769"/>
    </source>
</evidence>
<dbReference type="PANTHER" id="PTHR31465">
    <property type="entry name" value="PROTEIN RTA1-RELATED"/>
    <property type="match status" value="1"/>
</dbReference>
<evidence type="ECO:0000256" key="3">
    <source>
        <dbReference type="ARBA" id="ARBA00022989"/>
    </source>
</evidence>
<feature type="transmembrane region" description="Helical" evidence="6">
    <location>
        <begin position="22"/>
        <end position="40"/>
    </location>
</feature>
<dbReference type="GO" id="GO:0016020">
    <property type="term" value="C:membrane"/>
    <property type="evidence" value="ECO:0007669"/>
    <property type="project" value="UniProtKB-SubCell"/>
</dbReference>
<dbReference type="AlphaFoldDB" id="A0AAN6Y2M5"/>
<keyword evidence="8" id="KW-1185">Reference proteome</keyword>
<feature type="transmembrane region" description="Helical" evidence="6">
    <location>
        <begin position="47"/>
        <end position="68"/>
    </location>
</feature>
<evidence type="ECO:0000256" key="4">
    <source>
        <dbReference type="ARBA" id="ARBA00023136"/>
    </source>
</evidence>
<keyword evidence="4 6" id="KW-0472">Membrane</keyword>
<keyword evidence="3 6" id="KW-1133">Transmembrane helix</keyword>
<evidence type="ECO:0000313" key="7">
    <source>
        <dbReference type="EMBL" id="KAK4211503.1"/>
    </source>
</evidence>
<feature type="region of interest" description="Disordered" evidence="5">
    <location>
        <begin position="274"/>
        <end position="310"/>
    </location>
</feature>
<dbReference type="EMBL" id="MU858147">
    <property type="protein sequence ID" value="KAK4211503.1"/>
    <property type="molecule type" value="Genomic_DNA"/>
</dbReference>
<feature type="transmembrane region" description="Helical" evidence="6">
    <location>
        <begin position="238"/>
        <end position="258"/>
    </location>
</feature>
<proteinExistence type="predicted"/>
<reference evidence="7" key="1">
    <citation type="journal article" date="2023" name="Mol. Phylogenet. Evol.">
        <title>Genome-scale phylogeny and comparative genomics of the fungal order Sordariales.</title>
        <authorList>
            <person name="Hensen N."/>
            <person name="Bonometti L."/>
            <person name="Westerberg I."/>
            <person name="Brannstrom I.O."/>
            <person name="Guillou S."/>
            <person name="Cros-Aarteil S."/>
            <person name="Calhoun S."/>
            <person name="Haridas S."/>
            <person name="Kuo A."/>
            <person name="Mondo S."/>
            <person name="Pangilinan J."/>
            <person name="Riley R."/>
            <person name="LaButti K."/>
            <person name="Andreopoulos B."/>
            <person name="Lipzen A."/>
            <person name="Chen C."/>
            <person name="Yan M."/>
            <person name="Daum C."/>
            <person name="Ng V."/>
            <person name="Clum A."/>
            <person name="Steindorff A."/>
            <person name="Ohm R.A."/>
            <person name="Martin F."/>
            <person name="Silar P."/>
            <person name="Natvig D.O."/>
            <person name="Lalanne C."/>
            <person name="Gautier V."/>
            <person name="Ament-Velasquez S.L."/>
            <person name="Kruys A."/>
            <person name="Hutchinson M.I."/>
            <person name="Powell A.J."/>
            <person name="Barry K."/>
            <person name="Miller A.N."/>
            <person name="Grigoriev I.V."/>
            <person name="Debuchy R."/>
            <person name="Gladieux P."/>
            <person name="Hiltunen Thoren M."/>
            <person name="Johannesson H."/>
        </authorList>
    </citation>
    <scope>NUCLEOTIDE SEQUENCE</scope>
    <source>
        <strain evidence="7">PSN293</strain>
    </source>
</reference>
<evidence type="ECO:0000256" key="2">
    <source>
        <dbReference type="ARBA" id="ARBA00022692"/>
    </source>
</evidence>